<evidence type="ECO:0000256" key="5">
    <source>
        <dbReference type="PROSITE-ProRule" id="PRU00042"/>
    </source>
</evidence>
<dbReference type="Pfam" id="PF00096">
    <property type="entry name" value="zf-C2H2"/>
    <property type="match status" value="2"/>
</dbReference>
<dbReference type="SMART" id="SM00355">
    <property type="entry name" value="ZnF_C2H2"/>
    <property type="match status" value="2"/>
</dbReference>
<evidence type="ECO:0000313" key="7">
    <source>
        <dbReference type="EMBL" id="NWX39321.1"/>
    </source>
</evidence>
<dbReference type="SUPFAM" id="SSF57667">
    <property type="entry name" value="beta-beta-alpha zinc fingers"/>
    <property type="match status" value="1"/>
</dbReference>
<dbReference type="OrthoDB" id="8922241at2759"/>
<sequence>CPECRRGFGTASRLRAHRRAHEGGTHPCPACPKVFKKAASLERHARLHRGETLYLCVACGLGF</sequence>
<keyword evidence="3 5" id="KW-0863">Zinc-finger</keyword>
<gene>
    <name evidence="7" type="primary">Znf526_0</name>
    <name evidence="7" type="ORF">STECAR_R11839</name>
</gene>
<dbReference type="InterPro" id="IPR013087">
    <property type="entry name" value="Znf_C2H2_type"/>
</dbReference>
<feature type="non-terminal residue" evidence="7">
    <location>
        <position position="1"/>
    </location>
</feature>
<dbReference type="PROSITE" id="PS50157">
    <property type="entry name" value="ZINC_FINGER_C2H2_2"/>
    <property type="match status" value="2"/>
</dbReference>
<proteinExistence type="predicted"/>
<dbReference type="GO" id="GO:0000981">
    <property type="term" value="F:DNA-binding transcription factor activity, RNA polymerase II-specific"/>
    <property type="evidence" value="ECO:0007669"/>
    <property type="project" value="TreeGrafter"/>
</dbReference>
<organism evidence="7 8">
    <name type="scientific">Steatornis caripensis</name>
    <name type="common">Oilbird</name>
    <dbReference type="NCBI Taxonomy" id="48435"/>
    <lineage>
        <taxon>Eukaryota</taxon>
        <taxon>Metazoa</taxon>
        <taxon>Chordata</taxon>
        <taxon>Craniata</taxon>
        <taxon>Vertebrata</taxon>
        <taxon>Euteleostomi</taxon>
        <taxon>Archelosauria</taxon>
        <taxon>Archosauria</taxon>
        <taxon>Dinosauria</taxon>
        <taxon>Saurischia</taxon>
        <taxon>Theropoda</taxon>
        <taxon>Coelurosauria</taxon>
        <taxon>Aves</taxon>
        <taxon>Neognathae</taxon>
        <taxon>Neoaves</taxon>
        <taxon>Strisores</taxon>
        <taxon>Caprimulgiformes</taxon>
        <taxon>Steatornithidae</taxon>
        <taxon>Steatornis</taxon>
    </lineage>
</organism>
<feature type="domain" description="C2H2-type" evidence="6">
    <location>
        <begin position="1"/>
        <end position="26"/>
    </location>
</feature>
<dbReference type="PROSITE" id="PS00028">
    <property type="entry name" value="ZINC_FINGER_C2H2_1"/>
    <property type="match status" value="2"/>
</dbReference>
<dbReference type="GO" id="GO:0000977">
    <property type="term" value="F:RNA polymerase II transcription regulatory region sequence-specific DNA binding"/>
    <property type="evidence" value="ECO:0007669"/>
    <property type="project" value="TreeGrafter"/>
</dbReference>
<name>A0A7K6VVZ9_STECA</name>
<comment type="caution">
    <text evidence="7">The sequence shown here is derived from an EMBL/GenBank/DDBJ whole genome shotgun (WGS) entry which is preliminary data.</text>
</comment>
<protein>
    <submittedName>
        <fullName evidence="7">ZN526 protein</fullName>
    </submittedName>
</protein>
<dbReference type="PANTHER" id="PTHR24379">
    <property type="entry name" value="KRAB AND ZINC FINGER DOMAIN-CONTAINING"/>
    <property type="match status" value="1"/>
</dbReference>
<dbReference type="InterPro" id="IPR036236">
    <property type="entry name" value="Znf_C2H2_sf"/>
</dbReference>
<evidence type="ECO:0000256" key="2">
    <source>
        <dbReference type="ARBA" id="ARBA00022737"/>
    </source>
</evidence>
<keyword evidence="4" id="KW-0862">Zinc</keyword>
<dbReference type="Proteomes" id="UP000516988">
    <property type="component" value="Unassembled WGS sequence"/>
</dbReference>
<feature type="domain" description="C2H2-type" evidence="6">
    <location>
        <begin position="26"/>
        <end position="53"/>
    </location>
</feature>
<feature type="non-terminal residue" evidence="7">
    <location>
        <position position="63"/>
    </location>
</feature>
<evidence type="ECO:0000259" key="6">
    <source>
        <dbReference type="PROSITE" id="PS50157"/>
    </source>
</evidence>
<reference evidence="7 8" key="1">
    <citation type="submission" date="2019-09" db="EMBL/GenBank/DDBJ databases">
        <title>Bird 10,000 Genomes (B10K) Project - Family phase.</title>
        <authorList>
            <person name="Zhang G."/>
        </authorList>
    </citation>
    <scope>NUCLEOTIDE SEQUENCE [LARGE SCALE GENOMIC DNA]</scope>
    <source>
        <strain evidence="7">OUT-0004</strain>
    </source>
</reference>
<dbReference type="AlphaFoldDB" id="A0A7K6VVZ9"/>
<dbReference type="Gene3D" id="3.30.160.60">
    <property type="entry name" value="Classic Zinc Finger"/>
    <property type="match status" value="1"/>
</dbReference>
<keyword evidence="1" id="KW-0479">Metal-binding</keyword>
<evidence type="ECO:0000256" key="3">
    <source>
        <dbReference type="ARBA" id="ARBA00022771"/>
    </source>
</evidence>
<keyword evidence="2" id="KW-0677">Repeat</keyword>
<dbReference type="GO" id="GO:0005634">
    <property type="term" value="C:nucleus"/>
    <property type="evidence" value="ECO:0007669"/>
    <property type="project" value="TreeGrafter"/>
</dbReference>
<dbReference type="EMBL" id="VZSC01000637">
    <property type="protein sequence ID" value="NWX39321.1"/>
    <property type="molecule type" value="Genomic_DNA"/>
</dbReference>
<evidence type="ECO:0000256" key="1">
    <source>
        <dbReference type="ARBA" id="ARBA00022723"/>
    </source>
</evidence>
<dbReference type="GO" id="GO:0008270">
    <property type="term" value="F:zinc ion binding"/>
    <property type="evidence" value="ECO:0007669"/>
    <property type="project" value="UniProtKB-KW"/>
</dbReference>
<evidence type="ECO:0000256" key="4">
    <source>
        <dbReference type="ARBA" id="ARBA00022833"/>
    </source>
</evidence>
<evidence type="ECO:0000313" key="8">
    <source>
        <dbReference type="Proteomes" id="UP000516988"/>
    </source>
</evidence>
<dbReference type="PANTHER" id="PTHR24379:SF127">
    <property type="entry name" value="BLOODY FINGERS-RELATED"/>
    <property type="match status" value="1"/>
</dbReference>
<keyword evidence="8" id="KW-1185">Reference proteome</keyword>
<accession>A0A7K6VVZ9</accession>